<proteinExistence type="predicted"/>
<evidence type="ECO:0000313" key="2">
    <source>
        <dbReference type="Proteomes" id="UP000821837"/>
    </source>
</evidence>
<evidence type="ECO:0000313" key="1">
    <source>
        <dbReference type="EMBL" id="KAH7981953.1"/>
    </source>
</evidence>
<dbReference type="Proteomes" id="UP000821837">
    <property type="component" value="Chromosome 1"/>
</dbReference>
<accession>A0A9D4QFM6</accession>
<gene>
    <name evidence="1" type="ORF">HPB52_002179</name>
</gene>
<dbReference type="EMBL" id="JABSTV010001245">
    <property type="protein sequence ID" value="KAH7981953.1"/>
    <property type="molecule type" value="Genomic_DNA"/>
</dbReference>
<comment type="caution">
    <text evidence="1">The sequence shown here is derived from an EMBL/GenBank/DDBJ whole genome shotgun (WGS) entry which is preliminary data.</text>
</comment>
<reference evidence="1" key="1">
    <citation type="journal article" date="2020" name="Cell">
        <title>Large-Scale Comparative Analyses of Tick Genomes Elucidate Their Genetic Diversity and Vector Capacities.</title>
        <authorList>
            <consortium name="Tick Genome and Microbiome Consortium (TIGMIC)"/>
            <person name="Jia N."/>
            <person name="Wang J."/>
            <person name="Shi W."/>
            <person name="Du L."/>
            <person name="Sun Y."/>
            <person name="Zhan W."/>
            <person name="Jiang J.F."/>
            <person name="Wang Q."/>
            <person name="Zhang B."/>
            <person name="Ji P."/>
            <person name="Bell-Sakyi L."/>
            <person name="Cui X.M."/>
            <person name="Yuan T.T."/>
            <person name="Jiang B.G."/>
            <person name="Yang W.F."/>
            <person name="Lam T.T."/>
            <person name="Chang Q.C."/>
            <person name="Ding S.J."/>
            <person name="Wang X.J."/>
            <person name="Zhu J.G."/>
            <person name="Ruan X.D."/>
            <person name="Zhao L."/>
            <person name="Wei J.T."/>
            <person name="Ye R.Z."/>
            <person name="Que T.C."/>
            <person name="Du C.H."/>
            <person name="Zhou Y.H."/>
            <person name="Cheng J.X."/>
            <person name="Dai P.F."/>
            <person name="Guo W.B."/>
            <person name="Han X.H."/>
            <person name="Huang E.J."/>
            <person name="Li L.F."/>
            <person name="Wei W."/>
            <person name="Gao Y.C."/>
            <person name="Liu J.Z."/>
            <person name="Shao H.Z."/>
            <person name="Wang X."/>
            <person name="Wang C.C."/>
            <person name="Yang T.C."/>
            <person name="Huo Q.B."/>
            <person name="Li W."/>
            <person name="Chen H.Y."/>
            <person name="Chen S.E."/>
            <person name="Zhou L.G."/>
            <person name="Ni X.B."/>
            <person name="Tian J.H."/>
            <person name="Sheng Y."/>
            <person name="Liu T."/>
            <person name="Pan Y.S."/>
            <person name="Xia L.Y."/>
            <person name="Li J."/>
            <person name="Zhao F."/>
            <person name="Cao W.C."/>
        </authorList>
    </citation>
    <scope>NUCLEOTIDE SEQUENCE</scope>
    <source>
        <strain evidence="1">Rsan-2018</strain>
    </source>
</reference>
<sequence length="176" mass="19784">MLSYCLKRKLIPPDVRRLFGSIDPSWGHCRRVCKVLKSESWRQRARFSVAPCDRKAQKIPSTTVIGGNLPAEVLKILDKGPKYSYEPAPSRHQYLAMVRDVANRAEEDNRDRAIGEGWLPGSQRSPWALVLLSQIACVEYLVHGPRAETGHTQAIFAVRQPAHWRAQASQASAVQT</sequence>
<organism evidence="1 2">
    <name type="scientific">Rhipicephalus sanguineus</name>
    <name type="common">Brown dog tick</name>
    <name type="synonym">Ixodes sanguineus</name>
    <dbReference type="NCBI Taxonomy" id="34632"/>
    <lineage>
        <taxon>Eukaryota</taxon>
        <taxon>Metazoa</taxon>
        <taxon>Ecdysozoa</taxon>
        <taxon>Arthropoda</taxon>
        <taxon>Chelicerata</taxon>
        <taxon>Arachnida</taxon>
        <taxon>Acari</taxon>
        <taxon>Parasitiformes</taxon>
        <taxon>Ixodida</taxon>
        <taxon>Ixodoidea</taxon>
        <taxon>Ixodidae</taxon>
        <taxon>Rhipicephalinae</taxon>
        <taxon>Rhipicephalus</taxon>
        <taxon>Rhipicephalus</taxon>
    </lineage>
</organism>
<dbReference type="AlphaFoldDB" id="A0A9D4QFM6"/>
<name>A0A9D4QFM6_RHISA</name>
<reference evidence="1" key="2">
    <citation type="submission" date="2021-09" db="EMBL/GenBank/DDBJ databases">
        <authorList>
            <person name="Jia N."/>
            <person name="Wang J."/>
            <person name="Shi W."/>
            <person name="Du L."/>
            <person name="Sun Y."/>
            <person name="Zhan W."/>
            <person name="Jiang J."/>
            <person name="Wang Q."/>
            <person name="Zhang B."/>
            <person name="Ji P."/>
            <person name="Sakyi L.B."/>
            <person name="Cui X."/>
            <person name="Yuan T."/>
            <person name="Jiang B."/>
            <person name="Yang W."/>
            <person name="Lam T.T.-Y."/>
            <person name="Chang Q."/>
            <person name="Ding S."/>
            <person name="Wang X."/>
            <person name="Zhu J."/>
            <person name="Ruan X."/>
            <person name="Zhao L."/>
            <person name="Wei J."/>
            <person name="Que T."/>
            <person name="Du C."/>
            <person name="Cheng J."/>
            <person name="Dai P."/>
            <person name="Han X."/>
            <person name="Huang E."/>
            <person name="Gao Y."/>
            <person name="Liu J."/>
            <person name="Shao H."/>
            <person name="Ye R."/>
            <person name="Li L."/>
            <person name="Wei W."/>
            <person name="Wang X."/>
            <person name="Wang C."/>
            <person name="Huo Q."/>
            <person name="Li W."/>
            <person name="Guo W."/>
            <person name="Chen H."/>
            <person name="Chen S."/>
            <person name="Zhou L."/>
            <person name="Zhou L."/>
            <person name="Ni X."/>
            <person name="Tian J."/>
            <person name="Zhou Y."/>
            <person name="Sheng Y."/>
            <person name="Liu T."/>
            <person name="Pan Y."/>
            <person name="Xia L."/>
            <person name="Li J."/>
            <person name="Zhao F."/>
            <person name="Cao W."/>
        </authorList>
    </citation>
    <scope>NUCLEOTIDE SEQUENCE</scope>
    <source>
        <strain evidence="1">Rsan-2018</strain>
        <tissue evidence="1">Larvae</tissue>
    </source>
</reference>
<keyword evidence="2" id="KW-1185">Reference proteome</keyword>
<protein>
    <submittedName>
        <fullName evidence="1">Uncharacterized protein</fullName>
    </submittedName>
</protein>